<keyword evidence="2" id="KW-1185">Reference proteome</keyword>
<dbReference type="AlphaFoldDB" id="A0A433XAA4"/>
<dbReference type="Proteomes" id="UP000281547">
    <property type="component" value="Unassembled WGS sequence"/>
</dbReference>
<dbReference type="NCBIfam" id="TIGR01560">
    <property type="entry name" value="put_DNA_pack"/>
    <property type="match status" value="2"/>
</dbReference>
<dbReference type="InterPro" id="IPR021146">
    <property type="entry name" value="Phage_gp6-like_head-tail"/>
</dbReference>
<reference evidence="1 2" key="1">
    <citation type="journal article" date="2016" name="Int. J. Syst. Evol. Microbiol.">
        <title>Arsenicitalea aurantiaca gen. nov., sp. nov., a new member of the family Hyphomicrobiaceae, isolated from high-arsenic sediment.</title>
        <authorList>
            <person name="Mu Y."/>
            <person name="Zhou L."/>
            <person name="Zeng X.C."/>
            <person name="Liu L."/>
            <person name="Pan Y."/>
            <person name="Chen X."/>
            <person name="Wang J."/>
            <person name="Li S."/>
            <person name="Li W.J."/>
            <person name="Wang Y."/>
        </authorList>
    </citation>
    <scope>NUCLEOTIDE SEQUENCE [LARGE SCALE GENOMIC DNA]</scope>
    <source>
        <strain evidence="1 2">42-50</strain>
    </source>
</reference>
<evidence type="ECO:0000313" key="2">
    <source>
        <dbReference type="Proteomes" id="UP000281547"/>
    </source>
</evidence>
<dbReference type="Gene3D" id="1.10.3230.30">
    <property type="entry name" value="Phage gp6-like head-tail connector protein"/>
    <property type="match status" value="1"/>
</dbReference>
<dbReference type="CDD" id="cd08054">
    <property type="entry name" value="gp6"/>
    <property type="match status" value="1"/>
</dbReference>
<accession>A0A433XAA4</accession>
<sequence>MTTAGSKRGLASAPHHQINQDIEMTSYLLSGPPGEPVSLAEAKAYLRVEDDAEDGLVETLIGAARLHVEGVTGRALMAQTWRLVADAWPADRVIALAVGPLIALQKIVCYGADGETHEIALAQIRRETAVSPARLFLPRMIAGAPGLRERGGIEIDYVAGHGEDPGDVPADLRQAILALVAYWFEHRDAVIVAGSGAVIPSGFDRVLAPYRRVRL</sequence>
<dbReference type="Pfam" id="PF05135">
    <property type="entry name" value="Phage_connect_1"/>
    <property type="match status" value="1"/>
</dbReference>
<protein>
    <recommendedName>
        <fullName evidence="3">Phage gp6-like head-tail connector protein</fullName>
    </recommendedName>
</protein>
<comment type="caution">
    <text evidence="1">The sequence shown here is derived from an EMBL/GenBank/DDBJ whole genome shotgun (WGS) entry which is preliminary data.</text>
</comment>
<evidence type="ECO:0000313" key="1">
    <source>
        <dbReference type="EMBL" id="RUT30999.1"/>
    </source>
</evidence>
<evidence type="ECO:0008006" key="3">
    <source>
        <dbReference type="Google" id="ProtNLM"/>
    </source>
</evidence>
<name>A0A433XAA4_9HYPH</name>
<gene>
    <name evidence="1" type="ORF">EMQ25_08960</name>
</gene>
<dbReference type="InterPro" id="IPR011738">
    <property type="entry name" value="Phage_CHP"/>
</dbReference>
<dbReference type="NCBIfam" id="TIGR02215">
    <property type="entry name" value="phage_chp_gp8"/>
    <property type="match status" value="1"/>
</dbReference>
<dbReference type="EMBL" id="RZNJ01000003">
    <property type="protein sequence ID" value="RUT30999.1"/>
    <property type="molecule type" value="Genomic_DNA"/>
</dbReference>
<proteinExistence type="predicted"/>
<dbReference type="InterPro" id="IPR006450">
    <property type="entry name" value="Phage_HK97_gp6-like"/>
</dbReference>
<organism evidence="1 2">
    <name type="scientific">Arsenicitalea aurantiaca</name>
    <dbReference type="NCBI Taxonomy" id="1783274"/>
    <lineage>
        <taxon>Bacteria</taxon>
        <taxon>Pseudomonadati</taxon>
        <taxon>Pseudomonadota</taxon>
        <taxon>Alphaproteobacteria</taxon>
        <taxon>Hyphomicrobiales</taxon>
        <taxon>Devosiaceae</taxon>
        <taxon>Arsenicitalea</taxon>
    </lineage>
</organism>